<keyword evidence="4" id="KW-1185">Reference proteome</keyword>
<evidence type="ECO:0000313" key="4">
    <source>
        <dbReference type="Proteomes" id="UP000548582"/>
    </source>
</evidence>
<comment type="caution">
    <text evidence="3">The sequence shown here is derived from an EMBL/GenBank/DDBJ whole genome shotgun (WGS) entry which is preliminary data.</text>
</comment>
<dbReference type="SUPFAM" id="SSF53850">
    <property type="entry name" value="Periplasmic binding protein-like II"/>
    <property type="match status" value="1"/>
</dbReference>
<feature type="chain" id="PRO_5033047812" evidence="2">
    <location>
        <begin position="25"/>
        <end position="326"/>
    </location>
</feature>
<dbReference type="Gene3D" id="3.40.190.10">
    <property type="entry name" value="Periplasmic binding protein-like II"/>
    <property type="match status" value="1"/>
</dbReference>
<protein>
    <submittedName>
        <fullName evidence="3">Tripartite tricarboxylate transporter substrate binding protein</fullName>
    </submittedName>
</protein>
<dbReference type="Proteomes" id="UP000548582">
    <property type="component" value="Unassembled WGS sequence"/>
</dbReference>
<dbReference type="RefSeq" id="WP_170055374.1">
    <property type="nucleotide sequence ID" value="NZ_JABBKX010000007.1"/>
</dbReference>
<organism evidence="3 4">
    <name type="scientific">Neoroseomonas marina</name>
    <dbReference type="NCBI Taxonomy" id="1232220"/>
    <lineage>
        <taxon>Bacteria</taxon>
        <taxon>Pseudomonadati</taxon>
        <taxon>Pseudomonadota</taxon>
        <taxon>Alphaproteobacteria</taxon>
        <taxon>Acetobacterales</taxon>
        <taxon>Acetobacteraceae</taxon>
        <taxon>Neoroseomonas</taxon>
    </lineage>
</organism>
<evidence type="ECO:0000313" key="3">
    <source>
        <dbReference type="EMBL" id="NMJ43146.1"/>
    </source>
</evidence>
<feature type="signal peptide" evidence="2">
    <location>
        <begin position="1"/>
        <end position="24"/>
    </location>
</feature>
<dbReference type="CDD" id="cd07012">
    <property type="entry name" value="PBP2_Bug_TTT"/>
    <property type="match status" value="1"/>
</dbReference>
<reference evidence="3 4" key="1">
    <citation type="submission" date="2020-03" db="EMBL/GenBank/DDBJ databases">
        <authorList>
            <person name="Sun Q."/>
        </authorList>
    </citation>
    <scope>NUCLEOTIDE SEQUENCE [LARGE SCALE GENOMIC DNA]</scope>
    <source>
        <strain evidence="3 4">JC162</strain>
    </source>
</reference>
<comment type="similarity">
    <text evidence="1">Belongs to the UPF0065 (bug) family.</text>
</comment>
<dbReference type="AlphaFoldDB" id="A0A848EGN6"/>
<dbReference type="PANTHER" id="PTHR42928:SF5">
    <property type="entry name" value="BLR1237 PROTEIN"/>
    <property type="match status" value="1"/>
</dbReference>
<proteinExistence type="inferred from homology"/>
<accession>A0A848EGN6</accession>
<dbReference type="InterPro" id="IPR005064">
    <property type="entry name" value="BUG"/>
</dbReference>
<evidence type="ECO:0000256" key="1">
    <source>
        <dbReference type="ARBA" id="ARBA00006987"/>
    </source>
</evidence>
<evidence type="ECO:0000256" key="2">
    <source>
        <dbReference type="SAM" id="SignalP"/>
    </source>
</evidence>
<dbReference type="PANTHER" id="PTHR42928">
    <property type="entry name" value="TRICARBOXYLATE-BINDING PROTEIN"/>
    <property type="match status" value="1"/>
</dbReference>
<dbReference type="InterPro" id="IPR042100">
    <property type="entry name" value="Bug_dom1"/>
</dbReference>
<dbReference type="EMBL" id="JABBKX010000007">
    <property type="protein sequence ID" value="NMJ43146.1"/>
    <property type="molecule type" value="Genomic_DNA"/>
</dbReference>
<dbReference type="Gene3D" id="3.40.190.150">
    <property type="entry name" value="Bordetella uptake gene, domain 1"/>
    <property type="match status" value="1"/>
</dbReference>
<dbReference type="PIRSF" id="PIRSF017082">
    <property type="entry name" value="YflP"/>
    <property type="match status" value="1"/>
</dbReference>
<name>A0A848EGN6_9PROT</name>
<keyword evidence="2" id="KW-0732">Signal</keyword>
<gene>
    <name evidence="3" type="ORF">GWK16_18000</name>
</gene>
<sequence length="326" mass="33786">MSLTRRALGAALPALSLLPATARAQATWPDRPVRIIVAFPGGSTPDLAARAIAPHLQQVLGQPVVVDNRGGGGGHIGTEAIARATDGHTFGVTIGGPGSTAKVLNPALGYDPATDLMPVSLLARLPFVLVVHPSVPATTAAEFIAYAKANPGVVSYASTGPGTLSHLAMEDLAASQGFQAVHVPYRAVGQAVLDLIAGRIQAFFAATSGTLFEQIREGKVRALAVTSGERVAALPEVPTMRQAGVNADPAVAWIGLFAPTGTPADRIARVSAETARALQIPEQRRALEGAGFTVVGSDPDTFRAFQAAEIERWGGLIRRLGLRPEN</sequence>
<dbReference type="Pfam" id="PF03401">
    <property type="entry name" value="TctC"/>
    <property type="match status" value="1"/>
</dbReference>